<dbReference type="PANTHER" id="PTHR32432">
    <property type="entry name" value="CELL DIVISION PROTEIN FTSA-RELATED"/>
    <property type="match status" value="1"/>
</dbReference>
<dbReference type="PANTHER" id="PTHR32432:SF4">
    <property type="entry name" value="CELL DIVISION PROTEIN FTSA"/>
    <property type="match status" value="1"/>
</dbReference>
<evidence type="ECO:0000256" key="4">
    <source>
        <dbReference type="ARBA" id="ARBA00023306"/>
    </source>
</evidence>
<name>A0A6C2UX29_9BACT</name>
<evidence type="ECO:0000256" key="5">
    <source>
        <dbReference type="HAMAP-Rule" id="MF_02033"/>
    </source>
</evidence>
<dbReference type="CDD" id="cd24048">
    <property type="entry name" value="ASKHA_NBD_FtsA"/>
    <property type="match status" value="1"/>
</dbReference>
<dbReference type="HAMAP" id="MF_02033">
    <property type="entry name" value="FtsA"/>
    <property type="match status" value="1"/>
</dbReference>
<evidence type="ECO:0000259" key="7">
    <source>
        <dbReference type="SMART" id="SM00842"/>
    </source>
</evidence>
<evidence type="ECO:0000256" key="3">
    <source>
        <dbReference type="ARBA" id="ARBA00023136"/>
    </source>
</evidence>
<dbReference type="Pfam" id="PF02491">
    <property type="entry name" value="SHS2_FTSA"/>
    <property type="match status" value="1"/>
</dbReference>
<dbReference type="EMBL" id="CAAHFH010000003">
    <property type="protein sequence ID" value="VGO23406.1"/>
    <property type="molecule type" value="Genomic_DNA"/>
</dbReference>
<organism evidence="8 9">
    <name type="scientific">Pontiella sulfatireligans</name>
    <dbReference type="NCBI Taxonomy" id="2750658"/>
    <lineage>
        <taxon>Bacteria</taxon>
        <taxon>Pseudomonadati</taxon>
        <taxon>Kiritimatiellota</taxon>
        <taxon>Kiritimatiellia</taxon>
        <taxon>Kiritimatiellales</taxon>
        <taxon>Pontiellaceae</taxon>
        <taxon>Pontiella</taxon>
    </lineage>
</organism>
<dbReference type="InterPro" id="IPR050696">
    <property type="entry name" value="FtsA/MreB"/>
</dbReference>
<keyword evidence="9" id="KW-1185">Reference proteome</keyword>
<reference evidence="8 9" key="1">
    <citation type="submission" date="2019-04" db="EMBL/GenBank/DDBJ databases">
        <authorList>
            <person name="Van Vliet M D."/>
        </authorList>
    </citation>
    <scope>NUCLEOTIDE SEQUENCE [LARGE SCALE GENOMIC DNA]</scope>
    <source>
        <strain evidence="8 9">F21</strain>
    </source>
</reference>
<dbReference type="GO" id="GO:0009898">
    <property type="term" value="C:cytoplasmic side of plasma membrane"/>
    <property type="evidence" value="ECO:0007669"/>
    <property type="project" value="UniProtKB-UniRule"/>
</dbReference>
<keyword evidence="4 5" id="KW-0131">Cell cycle</keyword>
<comment type="function">
    <text evidence="5 6">Cell division protein that is involved in the assembly of the Z ring. May serve as a membrane anchor for the Z ring.</text>
</comment>
<keyword evidence="3 5" id="KW-0472">Membrane</keyword>
<dbReference type="Pfam" id="PF14450">
    <property type="entry name" value="FtsA"/>
    <property type="match status" value="1"/>
</dbReference>
<dbReference type="InterPro" id="IPR003494">
    <property type="entry name" value="SHS2_FtsA"/>
</dbReference>
<dbReference type="Gene3D" id="3.30.420.40">
    <property type="match status" value="1"/>
</dbReference>
<keyword evidence="1 5" id="KW-1003">Cell membrane</keyword>
<dbReference type="NCBIfam" id="TIGR01174">
    <property type="entry name" value="ftsA"/>
    <property type="match status" value="1"/>
</dbReference>
<dbReference type="AlphaFoldDB" id="A0A6C2UX29"/>
<evidence type="ECO:0000256" key="6">
    <source>
        <dbReference type="PIRNR" id="PIRNR003101"/>
    </source>
</evidence>
<dbReference type="InterPro" id="IPR043129">
    <property type="entry name" value="ATPase_NBD"/>
</dbReference>
<comment type="subcellular location">
    <subcellularLocation>
        <location evidence="5">Cell membrane</location>
        <topology evidence="5">Peripheral membrane protein</topology>
        <orientation evidence="5">Cytoplasmic side</orientation>
    </subcellularLocation>
    <text evidence="5">Localizes to the Z ring in an FtsZ-dependent manner. Targeted to the membrane through a conserved C-terminal amphipathic helix.</text>
</comment>
<protein>
    <recommendedName>
        <fullName evidence="5 6">Cell division protein FtsA</fullName>
    </recommendedName>
</protein>
<dbReference type="SMART" id="SM00842">
    <property type="entry name" value="FtsA"/>
    <property type="match status" value="1"/>
</dbReference>
<comment type="similarity">
    <text evidence="5 6">Belongs to the FtsA/MreB family.</text>
</comment>
<feature type="domain" description="SHS2" evidence="7">
    <location>
        <begin position="6"/>
        <end position="198"/>
    </location>
</feature>
<gene>
    <name evidence="5 8" type="primary">ftsA</name>
    <name evidence="8" type="ORF">SCARR_05513</name>
</gene>
<evidence type="ECO:0000256" key="1">
    <source>
        <dbReference type="ARBA" id="ARBA00022475"/>
    </source>
</evidence>
<evidence type="ECO:0000256" key="2">
    <source>
        <dbReference type="ARBA" id="ARBA00022618"/>
    </source>
</evidence>
<evidence type="ECO:0000313" key="8">
    <source>
        <dbReference type="EMBL" id="VGO23406.1"/>
    </source>
</evidence>
<sequence>MAIETTAVLDIGTGTVRVMVGELRDDGIVSVIGIGEAESRGIRKGEIINRDHAIGSVRAALKAAEDNRRKRIHSIMLVTSGGQAVSKTSTGIHKLVDPEYNQLTEIVDEDVAEVIEVARKVALPETRIKLHTLQQYFQVDDMVNVTSPIGMAGEELMVDMLTIHGKRSTVDNFRKMVDDVPIECTDAVFSGLCAGMAVVSKEQKNAGVLVIDIGSGTTDFVLYNEGFIHAAGSFAVGGDHVTNDIAVGLQIPANQAEEIKVKDGSALTNLMERDHNIPLPASQGFSGRMVRAVTLNTIINARMDEIFTLVKEHIERHCPNVPLSAGVLLTGGGAFMNGARDLGQKVFNAPCAHGKPFDVQGLPSAKSGPLYATHIGCIRYAASLRKVEEERGFRQRLLHALWGGSHE</sequence>
<dbReference type="GO" id="GO:0032153">
    <property type="term" value="C:cell division site"/>
    <property type="evidence" value="ECO:0007669"/>
    <property type="project" value="UniProtKB-UniRule"/>
</dbReference>
<dbReference type="PIRSF" id="PIRSF003101">
    <property type="entry name" value="FtsA"/>
    <property type="match status" value="1"/>
</dbReference>
<dbReference type="SUPFAM" id="SSF53067">
    <property type="entry name" value="Actin-like ATPase domain"/>
    <property type="match status" value="2"/>
</dbReference>
<dbReference type="GO" id="GO:0043093">
    <property type="term" value="P:FtsZ-dependent cytokinesis"/>
    <property type="evidence" value="ECO:0007669"/>
    <property type="project" value="UniProtKB-UniRule"/>
</dbReference>
<comment type="subunit">
    <text evidence="5">Self-interacts. Interacts with FtsZ.</text>
</comment>
<accession>A0A6C2UX29</accession>
<evidence type="ECO:0000313" key="9">
    <source>
        <dbReference type="Proteomes" id="UP000346198"/>
    </source>
</evidence>
<proteinExistence type="inferred from homology"/>
<dbReference type="InterPro" id="IPR020823">
    <property type="entry name" value="Cell_div_FtsA"/>
</dbReference>
<dbReference type="Proteomes" id="UP000346198">
    <property type="component" value="Unassembled WGS sequence"/>
</dbReference>
<keyword evidence="2 5" id="KW-0132">Cell division</keyword>
<dbReference type="RefSeq" id="WP_136065706.1">
    <property type="nucleotide sequence ID" value="NZ_CAAHFH010000003.1"/>
</dbReference>